<gene>
    <name evidence="2" type="ORF">O3M35_006302</name>
</gene>
<reference evidence="2 3" key="1">
    <citation type="submission" date="2022-12" db="EMBL/GenBank/DDBJ databases">
        <title>Chromosome-level genome assembly of true bugs.</title>
        <authorList>
            <person name="Ma L."/>
            <person name="Li H."/>
        </authorList>
    </citation>
    <scope>NUCLEOTIDE SEQUENCE [LARGE SCALE GENOMIC DNA]</scope>
    <source>
        <strain evidence="2">Lab_2022b</strain>
    </source>
</reference>
<accession>A0AAW1DDQ0</accession>
<comment type="caution">
    <text evidence="2">The sequence shown here is derived from an EMBL/GenBank/DDBJ whole genome shotgun (WGS) entry which is preliminary data.</text>
</comment>
<feature type="transmembrane region" description="Helical" evidence="1">
    <location>
        <begin position="39"/>
        <end position="61"/>
    </location>
</feature>
<name>A0AAW1DDQ0_9HEMI</name>
<organism evidence="2 3">
    <name type="scientific">Rhynocoris fuscipes</name>
    <dbReference type="NCBI Taxonomy" id="488301"/>
    <lineage>
        <taxon>Eukaryota</taxon>
        <taxon>Metazoa</taxon>
        <taxon>Ecdysozoa</taxon>
        <taxon>Arthropoda</taxon>
        <taxon>Hexapoda</taxon>
        <taxon>Insecta</taxon>
        <taxon>Pterygota</taxon>
        <taxon>Neoptera</taxon>
        <taxon>Paraneoptera</taxon>
        <taxon>Hemiptera</taxon>
        <taxon>Heteroptera</taxon>
        <taxon>Panheteroptera</taxon>
        <taxon>Cimicomorpha</taxon>
        <taxon>Reduviidae</taxon>
        <taxon>Harpactorinae</taxon>
        <taxon>Harpactorini</taxon>
        <taxon>Rhynocoris</taxon>
    </lineage>
</organism>
<dbReference type="EMBL" id="JAPXFL010000003">
    <property type="protein sequence ID" value="KAK9508841.1"/>
    <property type="molecule type" value="Genomic_DNA"/>
</dbReference>
<evidence type="ECO:0000256" key="1">
    <source>
        <dbReference type="SAM" id="Phobius"/>
    </source>
</evidence>
<keyword evidence="1" id="KW-1133">Transmembrane helix</keyword>
<sequence>MHLISGPAANDNDKVSFILRAIPISTGSSMRSSRRPKRCVNVGTIAEYMIILSPQAFLLFLKLGCVMFRVTICPYLAETVPVLSPCPSAQWGDIQRFFDISP</sequence>
<evidence type="ECO:0000313" key="2">
    <source>
        <dbReference type="EMBL" id="KAK9508841.1"/>
    </source>
</evidence>
<protein>
    <submittedName>
        <fullName evidence="2">Uncharacterized protein</fullName>
    </submittedName>
</protein>
<proteinExistence type="predicted"/>
<keyword evidence="3" id="KW-1185">Reference proteome</keyword>
<evidence type="ECO:0000313" key="3">
    <source>
        <dbReference type="Proteomes" id="UP001461498"/>
    </source>
</evidence>
<dbReference type="Proteomes" id="UP001461498">
    <property type="component" value="Unassembled WGS sequence"/>
</dbReference>
<keyword evidence="1" id="KW-0472">Membrane</keyword>
<dbReference type="AlphaFoldDB" id="A0AAW1DDQ0"/>
<keyword evidence="1" id="KW-0812">Transmembrane</keyword>